<sequence length="581" mass="67017">MPCSKRRPFTRGGFTKTSVSLLERCRQYLSKMGLPRRKRPSRGQTNPIRSKDTRRHSPKGREAPLPETTMNQPSIKQHEPVTDKDAEEKPKKPKEYQGWKDLPLELRQKIYRDCFPKIIVPAMRHPSFDPTKEPRLPTPVRAYYARSANAALHPRDDDTRPKFQTEILRLTKSIHEEALETLMEEAIFEVAVCKDGLINCMGKVWQTVADFEPVFRLMRSAQLIIWSISQPAVINPLLPMSDDVSSSIEKNDLIYKITQTCQELAWAASKSRKLLNIIWVFGTQHIHYDNPVDSFLWTMRPFEELIRNKKTVQVLVEVCANKCICRWCTSRISPDLRSLTKSELMSQAATIMKGSSPLDDRPIARMMEDTTSLVDRMSILLQRPELQSYSGQAAGKLAIHVDRARRHYFERDTHGFACALDACLEEWMRMMKDQCITDHLKTEFPDGAQHGSWPLSVLLARYLPMNIHYRPSSNPFEELAPTFFSIPPSTAKGVPDNPLELFAETLVEFEAAHERRLRQCKETLRKREVEEMSELLIQDIKIMLGDLRQMDKEFRGKIDDLRKMLPSAEEEEVICTYCVAG</sequence>
<evidence type="ECO:0000256" key="1">
    <source>
        <dbReference type="SAM" id="MobiDB-lite"/>
    </source>
</evidence>
<gene>
    <name evidence="2" type="ORF">K402DRAFT_452879</name>
</gene>
<name>A0A6G1H4I7_9PEZI</name>
<feature type="compositionally biased region" description="Basic and acidic residues" evidence="1">
    <location>
        <begin position="76"/>
        <end position="96"/>
    </location>
</feature>
<reference evidence="2" key="1">
    <citation type="journal article" date="2020" name="Stud. Mycol.">
        <title>101 Dothideomycetes genomes: a test case for predicting lifestyles and emergence of pathogens.</title>
        <authorList>
            <person name="Haridas S."/>
            <person name="Albert R."/>
            <person name="Binder M."/>
            <person name="Bloem J."/>
            <person name="Labutti K."/>
            <person name="Salamov A."/>
            <person name="Andreopoulos B."/>
            <person name="Baker S."/>
            <person name="Barry K."/>
            <person name="Bills G."/>
            <person name="Bluhm B."/>
            <person name="Cannon C."/>
            <person name="Castanera R."/>
            <person name="Culley D."/>
            <person name="Daum C."/>
            <person name="Ezra D."/>
            <person name="Gonzalez J."/>
            <person name="Henrissat B."/>
            <person name="Kuo A."/>
            <person name="Liang C."/>
            <person name="Lipzen A."/>
            <person name="Lutzoni F."/>
            <person name="Magnuson J."/>
            <person name="Mondo S."/>
            <person name="Nolan M."/>
            <person name="Ohm R."/>
            <person name="Pangilinan J."/>
            <person name="Park H.-J."/>
            <person name="Ramirez L."/>
            <person name="Alfaro M."/>
            <person name="Sun H."/>
            <person name="Tritt A."/>
            <person name="Yoshinaga Y."/>
            <person name="Zwiers L.-H."/>
            <person name="Turgeon B."/>
            <person name="Goodwin S."/>
            <person name="Spatafora J."/>
            <person name="Crous P."/>
            <person name="Grigoriev I."/>
        </authorList>
    </citation>
    <scope>NUCLEOTIDE SEQUENCE</scope>
    <source>
        <strain evidence="2">CBS 113979</strain>
    </source>
</reference>
<evidence type="ECO:0000313" key="2">
    <source>
        <dbReference type="EMBL" id="KAF1988136.1"/>
    </source>
</evidence>
<organism evidence="2 3">
    <name type="scientific">Aulographum hederae CBS 113979</name>
    <dbReference type="NCBI Taxonomy" id="1176131"/>
    <lineage>
        <taxon>Eukaryota</taxon>
        <taxon>Fungi</taxon>
        <taxon>Dikarya</taxon>
        <taxon>Ascomycota</taxon>
        <taxon>Pezizomycotina</taxon>
        <taxon>Dothideomycetes</taxon>
        <taxon>Pleosporomycetidae</taxon>
        <taxon>Aulographales</taxon>
        <taxon>Aulographaceae</taxon>
    </lineage>
</organism>
<dbReference type="EMBL" id="ML977149">
    <property type="protein sequence ID" value="KAF1988136.1"/>
    <property type="molecule type" value="Genomic_DNA"/>
</dbReference>
<accession>A0A6G1H4I7</accession>
<protein>
    <submittedName>
        <fullName evidence="2">Uncharacterized protein</fullName>
    </submittedName>
</protein>
<proteinExistence type="predicted"/>
<feature type="region of interest" description="Disordered" evidence="1">
    <location>
        <begin position="30"/>
        <end position="96"/>
    </location>
</feature>
<evidence type="ECO:0000313" key="3">
    <source>
        <dbReference type="Proteomes" id="UP000800041"/>
    </source>
</evidence>
<dbReference type="AlphaFoldDB" id="A0A6G1H4I7"/>
<keyword evidence="3" id="KW-1185">Reference proteome</keyword>
<dbReference type="Proteomes" id="UP000800041">
    <property type="component" value="Unassembled WGS sequence"/>
</dbReference>